<dbReference type="InterPro" id="IPR037053">
    <property type="entry name" value="Phage_tail_collar_dom_sf"/>
</dbReference>
<dbReference type="InterPro" id="IPR011083">
    <property type="entry name" value="Phage_tail_collar_dom"/>
</dbReference>
<evidence type="ECO:0000313" key="2">
    <source>
        <dbReference type="EMBL" id="CAG9186460.1"/>
    </source>
</evidence>
<organism evidence="2 3">
    <name type="scientific">Cupriavidus pampae</name>
    <dbReference type="NCBI Taxonomy" id="659251"/>
    <lineage>
        <taxon>Bacteria</taxon>
        <taxon>Pseudomonadati</taxon>
        <taxon>Pseudomonadota</taxon>
        <taxon>Betaproteobacteria</taxon>
        <taxon>Burkholderiales</taxon>
        <taxon>Burkholderiaceae</taxon>
        <taxon>Cupriavidus</taxon>
    </lineage>
</organism>
<dbReference type="Proteomes" id="UP000706525">
    <property type="component" value="Unassembled WGS sequence"/>
</dbReference>
<name>A0ABN7ZQ99_9BURK</name>
<evidence type="ECO:0000313" key="3">
    <source>
        <dbReference type="Proteomes" id="UP000706525"/>
    </source>
</evidence>
<feature type="domain" description="Phage tail collar" evidence="1">
    <location>
        <begin position="7"/>
        <end position="63"/>
    </location>
</feature>
<dbReference type="EMBL" id="CAJZAG010000018">
    <property type="protein sequence ID" value="CAG9186460.1"/>
    <property type="molecule type" value="Genomic_DNA"/>
</dbReference>
<dbReference type="Gene3D" id="3.90.1340.10">
    <property type="entry name" value="Phage tail collar domain"/>
    <property type="match status" value="1"/>
</dbReference>
<gene>
    <name evidence="2" type="ORF">LMG32289_06439</name>
</gene>
<protein>
    <recommendedName>
        <fullName evidence="1">Phage tail collar domain-containing protein</fullName>
    </recommendedName>
</protein>
<dbReference type="Pfam" id="PF07484">
    <property type="entry name" value="Collar"/>
    <property type="match status" value="1"/>
</dbReference>
<comment type="caution">
    <text evidence="2">The sequence shown here is derived from an EMBL/GenBank/DDBJ whole genome shotgun (WGS) entry which is preliminary data.</text>
</comment>
<accession>A0ABN7ZQ99</accession>
<reference evidence="2 3" key="1">
    <citation type="submission" date="2021-08" db="EMBL/GenBank/DDBJ databases">
        <authorList>
            <person name="Peeters C."/>
        </authorList>
    </citation>
    <scope>NUCLEOTIDE SEQUENCE [LARGE SCALE GENOMIC DNA]</scope>
    <source>
        <strain evidence="2 3">LMG 32289</strain>
    </source>
</reference>
<keyword evidence="3" id="KW-1185">Reference proteome</keyword>
<dbReference type="SUPFAM" id="SSF88874">
    <property type="entry name" value="Receptor-binding domain of short tail fibre protein gp12"/>
    <property type="match status" value="1"/>
</dbReference>
<dbReference type="RefSeq" id="WP_223995624.1">
    <property type="nucleotide sequence ID" value="NZ_CAJZAG010000018.1"/>
</dbReference>
<evidence type="ECO:0000259" key="1">
    <source>
        <dbReference type="Pfam" id="PF07484"/>
    </source>
</evidence>
<proteinExistence type="predicted"/>
<sequence>MAEPFLGELRLFAANYAPMGWALCDGSVMSIAQNEALFMLVGTTYGGDGITTFKLPDLRGRLPIGQGQGQNPVLTNRIMGQPIGTDTVTITPQQLPVHSHALYATTQTAASPTPAAGQMLATTPSAAPFYDNGQPVEASIGALAPVTIGRAGGSLPHENRMPTVSLNYIIATVGIFPSQS</sequence>